<dbReference type="EMBL" id="JAHMHR010000074">
    <property type="protein sequence ID" value="KAK1658420.1"/>
    <property type="molecule type" value="Genomic_DNA"/>
</dbReference>
<dbReference type="GO" id="GO:0004497">
    <property type="term" value="F:monooxygenase activity"/>
    <property type="evidence" value="ECO:0007669"/>
    <property type="project" value="UniProtKB-KW"/>
</dbReference>
<evidence type="ECO:0000259" key="6">
    <source>
        <dbReference type="Pfam" id="PF00296"/>
    </source>
</evidence>
<accession>A0AAJ0ACH1</accession>
<dbReference type="InterPro" id="IPR036661">
    <property type="entry name" value="Luciferase-like_sf"/>
</dbReference>
<keyword evidence="4 7" id="KW-0503">Monooxygenase</keyword>
<keyword evidence="1" id="KW-0285">Flavoprotein</keyword>
<dbReference type="InterPro" id="IPR050172">
    <property type="entry name" value="SsuD_RutA_monooxygenase"/>
</dbReference>
<organism evidence="7 8">
    <name type="scientific">Colletotrichum godetiae</name>
    <dbReference type="NCBI Taxonomy" id="1209918"/>
    <lineage>
        <taxon>Eukaryota</taxon>
        <taxon>Fungi</taxon>
        <taxon>Dikarya</taxon>
        <taxon>Ascomycota</taxon>
        <taxon>Pezizomycotina</taxon>
        <taxon>Sordariomycetes</taxon>
        <taxon>Hypocreomycetidae</taxon>
        <taxon>Glomerellales</taxon>
        <taxon>Glomerellaceae</taxon>
        <taxon>Colletotrichum</taxon>
        <taxon>Colletotrichum acutatum species complex</taxon>
    </lineage>
</organism>
<comment type="caution">
    <text evidence="7">The sequence shown here is derived from an EMBL/GenBank/DDBJ whole genome shotgun (WGS) entry which is preliminary data.</text>
</comment>
<evidence type="ECO:0000256" key="2">
    <source>
        <dbReference type="ARBA" id="ARBA00022643"/>
    </source>
</evidence>
<dbReference type="SUPFAM" id="SSF51679">
    <property type="entry name" value="Bacterial luciferase-like"/>
    <property type="match status" value="1"/>
</dbReference>
<protein>
    <submittedName>
        <fullName evidence="7">Luciferase-like monooxygenase</fullName>
    </submittedName>
</protein>
<evidence type="ECO:0000256" key="4">
    <source>
        <dbReference type="ARBA" id="ARBA00023033"/>
    </source>
</evidence>
<sequence>MSPTSVREGGPDLKGPLDFKDSPLSKASRQPLLLGLFLNLQDINFSTHPTTNTWTFDYNVSLVKRAEQLGFELAFSRTQWLPKGGYDGEASLDAFVALGAMAAVTKSILLISTMHVLYGPLHPLHIAKYGATLDHIAKGRWGINVVTGHRAIEHEMFGKQRIEHDQRYTMAGELFDVVNSLWNETENISYEGKVSPWRLENAWVTPKPHYGRPILVNATGSPAGIEFAARYSDLIFITSPGTAHIDSALETLPAHIANIRAAIEAQARSGVKIIINPIIVSRDTPEEALAYAESIAEGTKKVQADVKKFGTANGAYDSDAHAWRGRKDAKENKGLNLGGNIEIIGSPEQVVEQLGALHKVGIDGVQINFYDFAPDLEYFGEKILPLLKEAGLRVD</sequence>
<feature type="compositionally biased region" description="Basic and acidic residues" evidence="5">
    <location>
        <begin position="9"/>
        <end position="22"/>
    </location>
</feature>
<name>A0AAJ0ACH1_9PEZI</name>
<feature type="region of interest" description="Disordered" evidence="5">
    <location>
        <begin position="1"/>
        <end position="22"/>
    </location>
</feature>
<evidence type="ECO:0000256" key="3">
    <source>
        <dbReference type="ARBA" id="ARBA00023002"/>
    </source>
</evidence>
<dbReference type="GeneID" id="85454927"/>
<dbReference type="AlphaFoldDB" id="A0AAJ0ACH1"/>
<dbReference type="InterPro" id="IPR011251">
    <property type="entry name" value="Luciferase-like_dom"/>
</dbReference>
<gene>
    <name evidence="7" type="ORF">BDP55DRAFT_565223</name>
</gene>
<dbReference type="Proteomes" id="UP001224890">
    <property type="component" value="Unassembled WGS sequence"/>
</dbReference>
<dbReference type="CDD" id="cd01094">
    <property type="entry name" value="Alkanesulfonate_monoxygenase"/>
    <property type="match status" value="1"/>
</dbReference>
<dbReference type="Gene3D" id="3.20.20.30">
    <property type="entry name" value="Luciferase-like domain"/>
    <property type="match status" value="1"/>
</dbReference>
<evidence type="ECO:0000256" key="5">
    <source>
        <dbReference type="SAM" id="MobiDB-lite"/>
    </source>
</evidence>
<dbReference type="PANTHER" id="PTHR42847:SF4">
    <property type="entry name" value="ALKANESULFONATE MONOOXYGENASE-RELATED"/>
    <property type="match status" value="1"/>
</dbReference>
<feature type="domain" description="Luciferase-like" evidence="6">
    <location>
        <begin position="47"/>
        <end position="363"/>
    </location>
</feature>
<keyword evidence="2" id="KW-0288">FMN</keyword>
<dbReference type="GO" id="GO:0016705">
    <property type="term" value="F:oxidoreductase activity, acting on paired donors, with incorporation or reduction of molecular oxygen"/>
    <property type="evidence" value="ECO:0007669"/>
    <property type="project" value="InterPro"/>
</dbReference>
<reference evidence="7" key="1">
    <citation type="submission" date="2021-06" db="EMBL/GenBank/DDBJ databases">
        <title>Comparative genomics, transcriptomics and evolutionary studies reveal genomic signatures of adaptation to plant cell wall in hemibiotrophic fungi.</title>
        <authorList>
            <consortium name="DOE Joint Genome Institute"/>
            <person name="Baroncelli R."/>
            <person name="Diaz J.F."/>
            <person name="Benocci T."/>
            <person name="Peng M."/>
            <person name="Battaglia E."/>
            <person name="Haridas S."/>
            <person name="Andreopoulos W."/>
            <person name="Labutti K."/>
            <person name="Pangilinan J."/>
            <person name="Floch G.L."/>
            <person name="Makela M.R."/>
            <person name="Henrissat B."/>
            <person name="Grigoriev I.V."/>
            <person name="Crouch J.A."/>
            <person name="De Vries R.P."/>
            <person name="Sukno S.A."/>
            <person name="Thon M.R."/>
        </authorList>
    </citation>
    <scope>NUCLEOTIDE SEQUENCE</scope>
    <source>
        <strain evidence="7">CBS 193.32</strain>
    </source>
</reference>
<keyword evidence="3" id="KW-0560">Oxidoreductase</keyword>
<evidence type="ECO:0000256" key="1">
    <source>
        <dbReference type="ARBA" id="ARBA00022630"/>
    </source>
</evidence>
<evidence type="ECO:0000313" key="7">
    <source>
        <dbReference type="EMBL" id="KAK1658420.1"/>
    </source>
</evidence>
<proteinExistence type="predicted"/>
<dbReference type="RefSeq" id="XP_060423184.1">
    <property type="nucleotide sequence ID" value="XM_060570401.1"/>
</dbReference>
<keyword evidence="8" id="KW-1185">Reference proteome</keyword>
<evidence type="ECO:0000313" key="8">
    <source>
        <dbReference type="Proteomes" id="UP001224890"/>
    </source>
</evidence>
<dbReference type="PANTHER" id="PTHR42847">
    <property type="entry name" value="ALKANESULFONATE MONOOXYGENASE"/>
    <property type="match status" value="1"/>
</dbReference>
<dbReference type="Pfam" id="PF00296">
    <property type="entry name" value="Bac_luciferase"/>
    <property type="match status" value="1"/>
</dbReference>